<organism evidence="1 2">
    <name type="scientific">Peronosclerospora sorghi</name>
    <dbReference type="NCBI Taxonomy" id="230839"/>
    <lineage>
        <taxon>Eukaryota</taxon>
        <taxon>Sar</taxon>
        <taxon>Stramenopiles</taxon>
        <taxon>Oomycota</taxon>
        <taxon>Peronosporomycetes</taxon>
        <taxon>Peronosporales</taxon>
        <taxon>Peronosporaceae</taxon>
        <taxon>Peronosclerospora</taxon>
    </lineage>
</organism>
<evidence type="ECO:0000313" key="2">
    <source>
        <dbReference type="Proteomes" id="UP001163321"/>
    </source>
</evidence>
<accession>A0ACC0WTB3</accession>
<gene>
    <name evidence="1" type="ORF">PsorP6_002742</name>
</gene>
<dbReference type="Proteomes" id="UP001163321">
    <property type="component" value="Chromosome 1"/>
</dbReference>
<dbReference type="EMBL" id="CM047580">
    <property type="protein sequence ID" value="KAI9921930.1"/>
    <property type="molecule type" value="Genomic_DNA"/>
</dbReference>
<proteinExistence type="predicted"/>
<protein>
    <submittedName>
        <fullName evidence="1">Uncharacterized protein</fullName>
    </submittedName>
</protein>
<evidence type="ECO:0000313" key="1">
    <source>
        <dbReference type="EMBL" id="KAI9921930.1"/>
    </source>
</evidence>
<reference evidence="1 2" key="1">
    <citation type="journal article" date="2022" name="bioRxiv">
        <title>The genome of the oomycete Peronosclerospora sorghi, a cosmopolitan pathogen of maize and sorghum, is inflated with dispersed pseudogenes.</title>
        <authorList>
            <person name="Fletcher K."/>
            <person name="Martin F."/>
            <person name="Isakeit T."/>
            <person name="Cavanaugh K."/>
            <person name="Magill C."/>
            <person name="Michelmore R."/>
        </authorList>
    </citation>
    <scope>NUCLEOTIDE SEQUENCE [LARGE SCALE GENOMIC DNA]</scope>
    <source>
        <strain evidence="1">P6</strain>
    </source>
</reference>
<keyword evidence="2" id="KW-1185">Reference proteome</keyword>
<comment type="caution">
    <text evidence="1">The sequence shown here is derived from an EMBL/GenBank/DDBJ whole genome shotgun (WGS) entry which is preliminary data.</text>
</comment>
<sequence length="176" mass="18734">MLDALYDAAIEEISSFYGEVHISLKPSGIPWEEALASPNGVHSMALTDFLQVKGSLNQRLTQLRYDLGVEEVAPAKEAKRATAMDIEATMPTAQTKQVNQLKEALKNDSAGRRGAPTGAKKAAMPQQQKRSPSANGAVKSCANAAAKSGRHTAPKNSAKQGMIKPAKRAPGKPRSK</sequence>
<name>A0ACC0WTB3_9STRA</name>